<feature type="domain" description="GATOR2 complex protein MIO zinc-ribbon like" evidence="5">
    <location>
        <begin position="975"/>
        <end position="1080"/>
    </location>
</feature>
<keyword evidence="2" id="KW-0853">WD repeat</keyword>
<evidence type="ECO:0000313" key="7">
    <source>
        <dbReference type="EMBL" id="CAJ1901029.1"/>
    </source>
</evidence>
<dbReference type="InterPro" id="IPR036322">
    <property type="entry name" value="WD40_repeat_dom_sf"/>
</dbReference>
<feature type="region of interest" description="Disordered" evidence="4">
    <location>
        <begin position="51"/>
        <end position="76"/>
    </location>
</feature>
<dbReference type="GO" id="GO:0005737">
    <property type="term" value="C:cytoplasm"/>
    <property type="evidence" value="ECO:0007669"/>
    <property type="project" value="TreeGrafter"/>
</dbReference>
<comment type="similarity">
    <text evidence="1">Belongs to the WD repeat mio family.</text>
</comment>
<dbReference type="AlphaFoldDB" id="A0AAD2CB57"/>
<gene>
    <name evidence="7" type="ORF">CYCCA115_LOCUS318</name>
</gene>
<evidence type="ECO:0000256" key="4">
    <source>
        <dbReference type="SAM" id="MobiDB-lite"/>
    </source>
</evidence>
<feature type="domain" description="MIOS-like alpha-solenoid" evidence="6">
    <location>
        <begin position="574"/>
        <end position="801"/>
    </location>
</feature>
<dbReference type="Proteomes" id="UP001295423">
    <property type="component" value="Unassembled WGS sequence"/>
</dbReference>
<evidence type="ECO:0000256" key="2">
    <source>
        <dbReference type="ARBA" id="ARBA00022574"/>
    </source>
</evidence>
<accession>A0AAD2CB57</accession>
<dbReference type="Pfam" id="PF21719">
    <property type="entry name" value="MIOS_a-sol"/>
    <property type="match status" value="1"/>
</dbReference>
<name>A0AAD2CB57_9STRA</name>
<evidence type="ECO:0000259" key="6">
    <source>
        <dbReference type="Pfam" id="PF21719"/>
    </source>
</evidence>
<protein>
    <recommendedName>
        <fullName evidence="9">WD repeat protein mio zinc-ribbon like domain-containing protein</fullName>
    </recommendedName>
</protein>
<keyword evidence="3" id="KW-0677">Repeat</keyword>
<keyword evidence="8" id="KW-1185">Reference proteome</keyword>
<dbReference type="Pfam" id="PF17034">
    <property type="entry name" value="zinc_ribbon_16"/>
    <property type="match status" value="1"/>
</dbReference>
<sequence>MSRQQDNESSIPHAPYPPQFESSIKSASIASPNYKSRSAYPGIERSAAAGGYENASRAGDDLSPAGTSAAEKGKADRHIPARIKFYHKPADVVACINCKPSKHNGAKRTVSIEKTKSRKAPLLLELRQLQPMEDYTDDAATLFGTRLCGTSRGNPSLGSNVVSTCLDLPLSINHSQSRFTAATGSSTGMLCIHSIFADSDMTSSIEYFHIPRRQATATSVAWSPTQSNAVAIGLLGNSPSLSQVQPHRRGAGATRTSGGDRDWGCIIWDVEKQQSTARSRNPSPLSKLSHNSPVTALAWLVDGQKLAVGAGTRGLSGQSTIQLFDMRVSGTNAPPISAPAHDSGVHGIEIDSLRPNVLASFSQAAGEPVKLWDIRRMDSVLGEIKVVPNGASATPADDVVEAVKWAIHEPGILTVASGGTLHDFDTKVGSRPTLVAVKHTRKGSRIRDFALYPNRQGDGSNEAHNPLVDKLYNRRALTVLEEREVFDMAKHTNAPVSISHRDGSVVHSLGASLFVEAPTSGESAIQDFVTDISEIMRRRANGKEGRRYCMNTQTNTSILTAELGFIEPSSDTFSQSLSLLWFWTWIDRVERICDKAEGEGFGWTAKNLCDAGCWSLLGFDTESAYLLDQQSVSETFGCKIYDSTSRRHALASCGWAGMLELDDVLKDYESIGEFERSAALAVWHGDIGAAVQALHHASNTIRLSMQQGESEESTYAETLDLISMCIAGFGSSSGSVWQTACSTLLRRPDLKDESKDKGGRVAYLRALCEFLLKVGTQESIEEVLWNVQLSLSDRIAFACRYLGQKELRSYLSMSIKSCQASGNIEGLVASGLSKEGIKILQCFVDNQVDIQTAALVVSRAILPPSWTQERKACMEWVESYRALLNGWQMWTSRAMYDVDRAALLRRIKAKNTEAVSVSGVKPVPLQNRRAQGANRRQGSRSVDPEFLQSIPPQIDARCNYCSTPLPLTKGVASQFLSRMKPQLSCCVHCRKPLPRCSVCLLPLGCLNPYIEFTKDRSRTGPRGTSSLASSDDLSSLANLPFAEWFTWCVKCKHGGHAHHLVGWFSDHETCPVSGCDCRCHFDSIKKVSQSVDAALASELIRS</sequence>
<dbReference type="InterPro" id="IPR049092">
    <property type="entry name" value="MIOS_a-sol"/>
</dbReference>
<evidence type="ECO:0000256" key="1">
    <source>
        <dbReference type="ARBA" id="ARBA00009713"/>
    </source>
</evidence>
<organism evidence="7 8">
    <name type="scientific">Cylindrotheca closterium</name>
    <dbReference type="NCBI Taxonomy" id="2856"/>
    <lineage>
        <taxon>Eukaryota</taxon>
        <taxon>Sar</taxon>
        <taxon>Stramenopiles</taxon>
        <taxon>Ochrophyta</taxon>
        <taxon>Bacillariophyta</taxon>
        <taxon>Bacillariophyceae</taxon>
        <taxon>Bacillariophycidae</taxon>
        <taxon>Bacillariales</taxon>
        <taxon>Bacillariaceae</taxon>
        <taxon>Cylindrotheca</taxon>
    </lineage>
</organism>
<dbReference type="SUPFAM" id="SSF50978">
    <property type="entry name" value="WD40 repeat-like"/>
    <property type="match status" value="1"/>
</dbReference>
<feature type="region of interest" description="Disordered" evidence="4">
    <location>
        <begin position="1"/>
        <end position="28"/>
    </location>
</feature>
<evidence type="ECO:0000259" key="5">
    <source>
        <dbReference type="Pfam" id="PF17034"/>
    </source>
</evidence>
<reference evidence="7" key="1">
    <citation type="submission" date="2023-08" db="EMBL/GenBank/DDBJ databases">
        <authorList>
            <person name="Audoor S."/>
            <person name="Bilcke G."/>
        </authorList>
    </citation>
    <scope>NUCLEOTIDE SEQUENCE</scope>
</reference>
<feature type="compositionally biased region" description="Polar residues" evidence="4">
    <location>
        <begin position="1"/>
        <end position="10"/>
    </location>
</feature>
<evidence type="ECO:0008006" key="9">
    <source>
        <dbReference type="Google" id="ProtNLM"/>
    </source>
</evidence>
<dbReference type="InterPro" id="IPR037593">
    <property type="entry name" value="MIOS/Sea4"/>
</dbReference>
<evidence type="ECO:0000313" key="8">
    <source>
        <dbReference type="Proteomes" id="UP001295423"/>
    </source>
</evidence>
<comment type="caution">
    <text evidence="7">The sequence shown here is derived from an EMBL/GenBank/DDBJ whole genome shotgun (WGS) entry which is preliminary data.</text>
</comment>
<dbReference type="PANTHER" id="PTHR16453:SF9">
    <property type="entry name" value="GATOR COMPLEX PROTEIN MIOS"/>
    <property type="match status" value="1"/>
</dbReference>
<dbReference type="InterPro" id="IPR031488">
    <property type="entry name" value="Zn_ribbon_mio"/>
</dbReference>
<proteinExistence type="inferred from homology"/>
<dbReference type="InterPro" id="IPR015943">
    <property type="entry name" value="WD40/YVTN_repeat-like_dom_sf"/>
</dbReference>
<dbReference type="PANTHER" id="PTHR16453">
    <property type="entry name" value="WD40 DOMAIN-CONTAINING PROTEIN MIO FAMILY MEMBER"/>
    <property type="match status" value="1"/>
</dbReference>
<dbReference type="Gene3D" id="2.130.10.10">
    <property type="entry name" value="YVTN repeat-like/Quinoprotein amine dehydrogenase"/>
    <property type="match status" value="1"/>
</dbReference>
<dbReference type="EMBL" id="CAKOGP040000001">
    <property type="protein sequence ID" value="CAJ1901029.1"/>
    <property type="molecule type" value="Genomic_DNA"/>
</dbReference>
<dbReference type="CDD" id="cd16691">
    <property type="entry name" value="mRING-H2-C3H3C2_Mio"/>
    <property type="match status" value="1"/>
</dbReference>
<evidence type="ECO:0000256" key="3">
    <source>
        <dbReference type="ARBA" id="ARBA00022737"/>
    </source>
</evidence>